<accession>A0A0F9DTI3</accession>
<proteinExistence type="predicted"/>
<dbReference type="AlphaFoldDB" id="A0A0F9DTI3"/>
<comment type="caution">
    <text evidence="1">The sequence shown here is derived from an EMBL/GenBank/DDBJ whole genome shotgun (WGS) entry which is preliminary data.</text>
</comment>
<organism evidence="1">
    <name type="scientific">marine sediment metagenome</name>
    <dbReference type="NCBI Taxonomy" id="412755"/>
    <lineage>
        <taxon>unclassified sequences</taxon>
        <taxon>metagenomes</taxon>
        <taxon>ecological metagenomes</taxon>
    </lineage>
</organism>
<evidence type="ECO:0000313" key="1">
    <source>
        <dbReference type="EMBL" id="KKL20991.1"/>
    </source>
</evidence>
<dbReference type="EMBL" id="LAZR01037892">
    <property type="protein sequence ID" value="KKL20991.1"/>
    <property type="molecule type" value="Genomic_DNA"/>
</dbReference>
<name>A0A0F9DTI3_9ZZZZ</name>
<reference evidence="1" key="1">
    <citation type="journal article" date="2015" name="Nature">
        <title>Complex archaea that bridge the gap between prokaryotes and eukaryotes.</title>
        <authorList>
            <person name="Spang A."/>
            <person name="Saw J.H."/>
            <person name="Jorgensen S.L."/>
            <person name="Zaremba-Niedzwiedzka K."/>
            <person name="Martijn J."/>
            <person name="Lind A.E."/>
            <person name="van Eijk R."/>
            <person name="Schleper C."/>
            <person name="Guy L."/>
            <person name="Ettema T.J."/>
        </authorList>
    </citation>
    <scope>NUCLEOTIDE SEQUENCE</scope>
</reference>
<protein>
    <submittedName>
        <fullName evidence="1">Uncharacterized protein</fullName>
    </submittedName>
</protein>
<sequence length="66" mass="8089">MNREDKQKRHEIIKKELYPFADLPGYEMKAKIDIFKIEHPELVFEGEPEKTHISMYQVRKYIQSFF</sequence>
<gene>
    <name evidence="1" type="ORF">LCGC14_2449910</name>
</gene>